<dbReference type="Gene3D" id="1.25.40.20">
    <property type="entry name" value="Ankyrin repeat-containing domain"/>
    <property type="match status" value="1"/>
</dbReference>
<dbReference type="OrthoDB" id="195446at2759"/>
<feature type="repeat" description="ANK" evidence="2">
    <location>
        <begin position="736"/>
        <end position="768"/>
    </location>
</feature>
<dbReference type="STRING" id="576137.A0A1L7XQ52"/>
<dbReference type="PRINTS" id="PR01415">
    <property type="entry name" value="ANKYRIN"/>
</dbReference>
<proteinExistence type="predicted"/>
<keyword evidence="1" id="KW-0677">Repeat</keyword>
<protein>
    <submittedName>
        <fullName evidence="5">Uncharacterized protein</fullName>
    </submittedName>
</protein>
<sequence>MSFGFSVGDFLAAGTLIKDIVTCLKDSGGAVSQYQELMRELDGLQHALDKIERLKETPDRMESICSIKVAALNCAYVLRDFRRKLDTYEGLGPGKRRRSGKDGLKMVRWELSMKEDVQNLRMYLQMHTSSLITRLAIEGLDMTAAAAVEAGKNHDTVDRKLSDTQVAVLEVQSNVINILQEQESERKRKLLDWLSPCTLYDKQQYIFSRHQEGTGSWLLEDDRFVKWVSGEESDQVLWCAGHPGAGKTVMSSLIIEHLQTLHQHQNVGIAFMYLDYRDASTASDLASSIIRQLTENGPNIGIVDTLCKKFRDSNKRPPFQELQRALLAACGGFDQVFVVIDALDECSIPEERRLILTIVEELTSKSSTRILVTSRPNFEDINTELAIHSRIEIVATHSDIELYLRQKIKANKAFMKRISAIIGLESQVVHAIAARASGMFLMAVLQLDRILTERTSTKIQKALQTLPSKLETTYQDTLERIRKQAEPDNTLGIQILQWVAMAKRPLRFIELCQALAIEWDEDQDPPRLLDQENILDADSILDVCGGLVVIEPASQLVRLVHFTMEEYFQKNPSTLSGAHTEICKTCLMYLCFDDVKETMERAAEILRGYDSGSEKERQAAKNKKKSLSIDSHYYHMRHAITSPTLRILAAAAFSFGVRDKWRKGTSTQEMRVTALHILATLGHPGLASLYLRAIPEPNPTTGAGRTPLHWAVATKQMTMLQYLIDNGADINRADKSGMTALSEAASSGLTEAVQVLVQYGANVDAQNILSGKTALHSAVSSGSYETVALLLDSGANIDLQDDAGETPLVRAIDIDYIGIVAMLLKAGARLDINFSCLDFTPLRYASSRRNRSTVKLLLEAGASVDAQCSRGMTALHCAARWGHYEVAKTLLAAGASTEIENEEGLTALMVAREKQKSTVIRLLEEWATASRLPSSITNLSMATF</sequence>
<dbReference type="SUPFAM" id="SSF48403">
    <property type="entry name" value="Ankyrin repeat"/>
    <property type="match status" value="1"/>
</dbReference>
<dbReference type="EMBL" id="FJOG01000042">
    <property type="protein sequence ID" value="CZR67149.1"/>
    <property type="molecule type" value="Genomic_DNA"/>
</dbReference>
<dbReference type="InterPro" id="IPR054471">
    <property type="entry name" value="GPIID_WHD"/>
</dbReference>
<feature type="repeat" description="ANK" evidence="2">
    <location>
        <begin position="770"/>
        <end position="802"/>
    </location>
</feature>
<evidence type="ECO:0000259" key="3">
    <source>
        <dbReference type="Pfam" id="PF22939"/>
    </source>
</evidence>
<dbReference type="Pfam" id="PF12796">
    <property type="entry name" value="Ank_2"/>
    <property type="match status" value="3"/>
</dbReference>
<name>A0A1L7XQ52_9HELO</name>
<gene>
    <name evidence="5" type="ORF">PAC_17048</name>
</gene>
<dbReference type="SUPFAM" id="SSF52540">
    <property type="entry name" value="P-loop containing nucleoside triphosphate hydrolases"/>
    <property type="match status" value="1"/>
</dbReference>
<evidence type="ECO:0000313" key="5">
    <source>
        <dbReference type="EMBL" id="CZR67149.1"/>
    </source>
</evidence>
<feature type="repeat" description="ANK" evidence="2">
    <location>
        <begin position="870"/>
        <end position="902"/>
    </location>
</feature>
<dbReference type="SMART" id="SM00248">
    <property type="entry name" value="ANK"/>
    <property type="match status" value="7"/>
</dbReference>
<dbReference type="AlphaFoldDB" id="A0A1L7XQ52"/>
<evidence type="ECO:0000256" key="2">
    <source>
        <dbReference type="PROSITE-ProRule" id="PRU00023"/>
    </source>
</evidence>
<reference evidence="5 6" key="1">
    <citation type="submission" date="2016-03" db="EMBL/GenBank/DDBJ databases">
        <authorList>
            <person name="Ploux O."/>
        </authorList>
    </citation>
    <scope>NUCLEOTIDE SEQUENCE [LARGE SCALE GENOMIC DNA]</scope>
    <source>
        <strain evidence="5 6">UAMH 11012</strain>
    </source>
</reference>
<dbReference type="Pfam" id="PF22939">
    <property type="entry name" value="WHD_GPIID"/>
    <property type="match status" value="1"/>
</dbReference>
<feature type="repeat" description="ANK" evidence="2">
    <location>
        <begin position="837"/>
        <end position="869"/>
    </location>
</feature>
<dbReference type="PROSITE" id="PS50297">
    <property type="entry name" value="ANK_REP_REGION"/>
    <property type="match status" value="5"/>
</dbReference>
<evidence type="ECO:0000313" key="6">
    <source>
        <dbReference type="Proteomes" id="UP000184330"/>
    </source>
</evidence>
<evidence type="ECO:0000256" key="1">
    <source>
        <dbReference type="ARBA" id="ARBA00022737"/>
    </source>
</evidence>
<dbReference type="PROSITE" id="PS50088">
    <property type="entry name" value="ANK_REPEAT"/>
    <property type="match status" value="6"/>
</dbReference>
<dbReference type="InterPro" id="IPR036770">
    <property type="entry name" value="Ankyrin_rpt-contain_sf"/>
</dbReference>
<feature type="repeat" description="ANK" evidence="2">
    <location>
        <begin position="703"/>
        <end position="735"/>
    </location>
</feature>
<feature type="domain" description="Nephrocystin 3-like N-terminal" evidence="4">
    <location>
        <begin position="213"/>
        <end position="375"/>
    </location>
</feature>
<accession>A0A1L7XQ52</accession>
<evidence type="ECO:0000259" key="4">
    <source>
        <dbReference type="Pfam" id="PF24883"/>
    </source>
</evidence>
<feature type="domain" description="GPI inositol-deacylase winged helix" evidence="3">
    <location>
        <begin position="493"/>
        <end position="571"/>
    </location>
</feature>
<dbReference type="PANTHER" id="PTHR10039">
    <property type="entry name" value="AMELOGENIN"/>
    <property type="match status" value="1"/>
</dbReference>
<organism evidence="5 6">
    <name type="scientific">Phialocephala subalpina</name>
    <dbReference type="NCBI Taxonomy" id="576137"/>
    <lineage>
        <taxon>Eukaryota</taxon>
        <taxon>Fungi</taxon>
        <taxon>Dikarya</taxon>
        <taxon>Ascomycota</taxon>
        <taxon>Pezizomycotina</taxon>
        <taxon>Leotiomycetes</taxon>
        <taxon>Helotiales</taxon>
        <taxon>Mollisiaceae</taxon>
        <taxon>Phialocephala</taxon>
        <taxon>Phialocephala fortinii species complex</taxon>
    </lineage>
</organism>
<dbReference type="Proteomes" id="UP000184330">
    <property type="component" value="Unassembled WGS sequence"/>
</dbReference>
<dbReference type="InterPro" id="IPR002110">
    <property type="entry name" value="Ankyrin_rpt"/>
</dbReference>
<keyword evidence="2" id="KW-0040">ANK repeat</keyword>
<dbReference type="InterPro" id="IPR027417">
    <property type="entry name" value="P-loop_NTPase"/>
</dbReference>
<dbReference type="Pfam" id="PF24883">
    <property type="entry name" value="NPHP3_N"/>
    <property type="match status" value="1"/>
</dbReference>
<dbReference type="InterPro" id="IPR056884">
    <property type="entry name" value="NPHP3-like_N"/>
</dbReference>
<feature type="repeat" description="ANK" evidence="2">
    <location>
        <begin position="803"/>
        <end position="835"/>
    </location>
</feature>
<keyword evidence="6" id="KW-1185">Reference proteome</keyword>
<dbReference type="PANTHER" id="PTHR10039:SF15">
    <property type="entry name" value="NACHT DOMAIN-CONTAINING PROTEIN"/>
    <property type="match status" value="1"/>
</dbReference>
<dbReference type="Gene3D" id="3.40.50.300">
    <property type="entry name" value="P-loop containing nucleotide triphosphate hydrolases"/>
    <property type="match status" value="1"/>
</dbReference>